<dbReference type="Proteomes" id="UP000276133">
    <property type="component" value="Unassembled WGS sequence"/>
</dbReference>
<proteinExistence type="predicted"/>
<reference evidence="1 2" key="1">
    <citation type="journal article" date="2018" name="Sci. Rep.">
        <title>Genomic signatures of local adaptation to the degree of environmental predictability in rotifers.</title>
        <authorList>
            <person name="Franch-Gras L."/>
            <person name="Hahn C."/>
            <person name="Garcia-Roger E.M."/>
            <person name="Carmona M.J."/>
            <person name="Serra M."/>
            <person name="Gomez A."/>
        </authorList>
    </citation>
    <scope>NUCLEOTIDE SEQUENCE [LARGE SCALE GENOMIC DNA]</scope>
    <source>
        <strain evidence="1">HYR1</strain>
    </source>
</reference>
<organism evidence="1 2">
    <name type="scientific">Brachionus plicatilis</name>
    <name type="common">Marine rotifer</name>
    <name type="synonym">Brachionus muelleri</name>
    <dbReference type="NCBI Taxonomy" id="10195"/>
    <lineage>
        <taxon>Eukaryota</taxon>
        <taxon>Metazoa</taxon>
        <taxon>Spiralia</taxon>
        <taxon>Gnathifera</taxon>
        <taxon>Rotifera</taxon>
        <taxon>Eurotatoria</taxon>
        <taxon>Monogononta</taxon>
        <taxon>Pseudotrocha</taxon>
        <taxon>Ploima</taxon>
        <taxon>Brachionidae</taxon>
        <taxon>Brachionus</taxon>
    </lineage>
</organism>
<dbReference type="EMBL" id="REGN01000600">
    <property type="protein sequence ID" value="RNA40727.1"/>
    <property type="molecule type" value="Genomic_DNA"/>
</dbReference>
<gene>
    <name evidence="1" type="ORF">BpHYR1_004854</name>
</gene>
<accession>A0A3M7SYC8</accession>
<comment type="caution">
    <text evidence="1">The sequence shown here is derived from an EMBL/GenBank/DDBJ whole genome shotgun (WGS) entry which is preliminary data.</text>
</comment>
<sequence>MIEDRQLFMINLHMKNLYFIFDNRRKSSEFIFPILSKYPQIDISFYFILNLIKSILTISSSRLHSDGELSSLVTIHFLQTLFVDYSQDCQKKNFISDNFNKSKIISFFKRIKILVLMMHRLEKNFEKNYMTFIIQGNSSKNSKNRSLETNEINDLVLHLATMVQSSRILYDDEETNGEQLGSFLHLQMLLVYGMAHGFCTPKLYDAISWVKYSNFLNYLVKRCNTVSSNCLSPHEFINK</sequence>
<keyword evidence="2" id="KW-1185">Reference proteome</keyword>
<name>A0A3M7SYC8_BRAPC</name>
<dbReference type="AlphaFoldDB" id="A0A3M7SYC8"/>
<evidence type="ECO:0000313" key="1">
    <source>
        <dbReference type="EMBL" id="RNA40727.1"/>
    </source>
</evidence>
<evidence type="ECO:0000313" key="2">
    <source>
        <dbReference type="Proteomes" id="UP000276133"/>
    </source>
</evidence>
<protein>
    <submittedName>
        <fullName evidence="1">Uncharacterized protein</fullName>
    </submittedName>
</protein>